<organism evidence="1 2">
    <name type="scientific">Shimazuella alba</name>
    <dbReference type="NCBI Taxonomy" id="2690964"/>
    <lineage>
        <taxon>Bacteria</taxon>
        <taxon>Bacillati</taxon>
        <taxon>Bacillota</taxon>
        <taxon>Bacilli</taxon>
        <taxon>Bacillales</taxon>
        <taxon>Thermoactinomycetaceae</taxon>
        <taxon>Shimazuella</taxon>
    </lineage>
</organism>
<keyword evidence="2" id="KW-1185">Reference proteome</keyword>
<dbReference type="RefSeq" id="WP_160801884.1">
    <property type="nucleotide sequence ID" value="NZ_WUUL01000008.1"/>
</dbReference>
<sequence length="130" mass="15193">MSIVTVKFQPELHSGEIHRPAFYAVVVYTEDTRKDWSYILVGADFDEKKLEFTPIKGNIFEMYSDHVWRNPKNRKNKVHPVKQMGLNGQYLRDKFGAKVFEVTELNFGSSKVTPDDLIDMEQSRETTPYM</sequence>
<dbReference type="EMBL" id="WUUL01000008">
    <property type="protein sequence ID" value="MXQ54526.1"/>
    <property type="molecule type" value="Genomic_DNA"/>
</dbReference>
<evidence type="ECO:0000313" key="1">
    <source>
        <dbReference type="EMBL" id="MXQ54526.1"/>
    </source>
</evidence>
<protein>
    <submittedName>
        <fullName evidence="1">Uncharacterized protein</fullName>
    </submittedName>
</protein>
<dbReference type="Proteomes" id="UP000430692">
    <property type="component" value="Unassembled WGS sequence"/>
</dbReference>
<proteinExistence type="predicted"/>
<comment type="caution">
    <text evidence="1">The sequence shown here is derived from an EMBL/GenBank/DDBJ whole genome shotgun (WGS) entry which is preliminary data.</text>
</comment>
<gene>
    <name evidence="1" type="ORF">GSM42_12535</name>
</gene>
<reference evidence="1 2" key="1">
    <citation type="submission" date="2019-12" db="EMBL/GenBank/DDBJ databases">
        <title>Whole-genome analyses of novel actinobacteria.</title>
        <authorList>
            <person name="Sahin N."/>
            <person name="Saygin H."/>
        </authorList>
    </citation>
    <scope>NUCLEOTIDE SEQUENCE [LARGE SCALE GENOMIC DNA]</scope>
    <source>
        <strain evidence="1 2">KC615</strain>
    </source>
</reference>
<accession>A0A6I4VXA8</accession>
<evidence type="ECO:0000313" key="2">
    <source>
        <dbReference type="Proteomes" id="UP000430692"/>
    </source>
</evidence>
<dbReference type="AlphaFoldDB" id="A0A6I4VXA8"/>
<name>A0A6I4VXA8_9BACL</name>